<evidence type="ECO:0000313" key="2">
    <source>
        <dbReference type="EMBL" id="RZC83030.1"/>
    </source>
</evidence>
<evidence type="ECO:0000313" key="3">
    <source>
        <dbReference type="Proteomes" id="UP000316621"/>
    </source>
</evidence>
<gene>
    <name evidence="2" type="ORF">C5167_045816</name>
</gene>
<evidence type="ECO:0000259" key="1">
    <source>
        <dbReference type="Pfam" id="PF25370"/>
    </source>
</evidence>
<sequence length="304" mass="33004">METLELFPSESEMIASSALLSLSSQKSSATNYCFISSISSSSSFSSRFSNGLKKIYNNNINEEANKSFISDSKSDSSSSSSALTTTNYEEAAAADNNIYNSFEDSVSPRSDNPLRFLSIAANFHEINNLKVVKKSRSKIHKICDIQNKNYKAAAVARETSKSESATSTLSSEPSVVSRQSHISFDRFHAARRRMRRTIASTASSPQPSPELVVMTPPNIIRQAEAILKVLSANSAAISEIEIGRVLGDNPTTSKALRMLLKVKAVKRSGSGGNRDPYVYMARRERGCDVEKGAFSFGVSGVPAL</sequence>
<protein>
    <recommendedName>
        <fullName evidence="1">HTH three-helical bundle domain-containing protein</fullName>
    </recommendedName>
</protein>
<dbReference type="Proteomes" id="UP000316621">
    <property type="component" value="Chromosome 11"/>
</dbReference>
<dbReference type="OMA" id="ANFHEIN"/>
<dbReference type="Gramene" id="RZC83030">
    <property type="protein sequence ID" value="RZC83030"/>
    <property type="gene ID" value="C5167_045816"/>
</dbReference>
<dbReference type="PANTHER" id="PTHR34799:SF2">
    <property type="entry name" value="OS07G0656300 PROTEIN"/>
    <property type="match status" value="1"/>
</dbReference>
<accession>A0A4Y7LEG8</accession>
<keyword evidence="3" id="KW-1185">Reference proteome</keyword>
<dbReference type="PANTHER" id="PTHR34799">
    <property type="entry name" value="OS07G0656300 PROTEIN"/>
    <property type="match status" value="1"/>
</dbReference>
<proteinExistence type="predicted"/>
<name>A0A4Y7LEG8_PAPSO</name>
<dbReference type="EMBL" id="CM010725">
    <property type="protein sequence ID" value="RZC83030.1"/>
    <property type="molecule type" value="Genomic_DNA"/>
</dbReference>
<dbReference type="Pfam" id="PF25370">
    <property type="entry name" value="HTH_74"/>
    <property type="match status" value="1"/>
</dbReference>
<dbReference type="AlphaFoldDB" id="A0A4Y7LEG8"/>
<reference evidence="2 3" key="1">
    <citation type="journal article" date="2018" name="Science">
        <title>The opium poppy genome and morphinan production.</title>
        <authorList>
            <person name="Guo L."/>
            <person name="Winzer T."/>
            <person name="Yang X."/>
            <person name="Li Y."/>
            <person name="Ning Z."/>
            <person name="He Z."/>
            <person name="Teodor R."/>
            <person name="Lu Y."/>
            <person name="Bowser T.A."/>
            <person name="Graham I.A."/>
            <person name="Ye K."/>
        </authorList>
    </citation>
    <scope>NUCLEOTIDE SEQUENCE [LARGE SCALE GENOMIC DNA]</scope>
    <source>
        <strain evidence="3">cv. HN1</strain>
        <tissue evidence="2">Leaves</tissue>
    </source>
</reference>
<dbReference type="STRING" id="3469.A0A4Y7LEG8"/>
<organism evidence="2 3">
    <name type="scientific">Papaver somniferum</name>
    <name type="common">Opium poppy</name>
    <dbReference type="NCBI Taxonomy" id="3469"/>
    <lineage>
        <taxon>Eukaryota</taxon>
        <taxon>Viridiplantae</taxon>
        <taxon>Streptophyta</taxon>
        <taxon>Embryophyta</taxon>
        <taxon>Tracheophyta</taxon>
        <taxon>Spermatophyta</taxon>
        <taxon>Magnoliopsida</taxon>
        <taxon>Ranunculales</taxon>
        <taxon>Papaveraceae</taxon>
        <taxon>Papaveroideae</taxon>
        <taxon>Papaver</taxon>
    </lineage>
</organism>
<dbReference type="InterPro" id="IPR057523">
    <property type="entry name" value="HTH_74"/>
</dbReference>
<feature type="domain" description="HTH three-helical bundle" evidence="1">
    <location>
        <begin position="216"/>
        <end position="258"/>
    </location>
</feature>